<proteinExistence type="inferred from homology"/>
<comment type="function">
    <text evidence="4">Involved in the assembly of lipopolysaccharide (LPS). Required for the translocation of LPS from the inner membrane to the outer membrane.</text>
</comment>
<keyword evidence="1 4" id="KW-0813">Transport</keyword>
<evidence type="ECO:0000313" key="8">
    <source>
        <dbReference type="Proteomes" id="UP001596101"/>
    </source>
</evidence>
<evidence type="ECO:0000259" key="6">
    <source>
        <dbReference type="Pfam" id="PF03968"/>
    </source>
</evidence>
<comment type="subunit">
    <text evidence="4">Component of the lipopolysaccharide transport and assembly complex.</text>
</comment>
<feature type="signal peptide" evidence="4">
    <location>
        <begin position="1"/>
        <end position="22"/>
    </location>
</feature>
<dbReference type="InterPro" id="IPR014340">
    <property type="entry name" value="LptA"/>
</dbReference>
<organism evidence="7 8">
    <name type="scientific">Massilia suwonensis</name>
    <dbReference type="NCBI Taxonomy" id="648895"/>
    <lineage>
        <taxon>Bacteria</taxon>
        <taxon>Pseudomonadati</taxon>
        <taxon>Pseudomonadota</taxon>
        <taxon>Betaproteobacteria</taxon>
        <taxon>Burkholderiales</taxon>
        <taxon>Oxalobacteraceae</taxon>
        <taxon>Telluria group</taxon>
        <taxon>Massilia</taxon>
    </lineage>
</organism>
<evidence type="ECO:0000256" key="4">
    <source>
        <dbReference type="HAMAP-Rule" id="MF_01914"/>
    </source>
</evidence>
<evidence type="ECO:0000256" key="2">
    <source>
        <dbReference type="ARBA" id="ARBA00022729"/>
    </source>
</evidence>
<keyword evidence="8" id="KW-1185">Reference proteome</keyword>
<evidence type="ECO:0000256" key="3">
    <source>
        <dbReference type="ARBA" id="ARBA00022764"/>
    </source>
</evidence>
<dbReference type="Pfam" id="PF03968">
    <property type="entry name" value="LptD_N"/>
    <property type="match status" value="1"/>
</dbReference>
<evidence type="ECO:0000256" key="1">
    <source>
        <dbReference type="ARBA" id="ARBA00022448"/>
    </source>
</evidence>
<name>A0ABW0MTX2_9BURK</name>
<comment type="subcellular location">
    <subcellularLocation>
        <location evidence="4">Periplasm</location>
    </subcellularLocation>
</comment>
<dbReference type="NCBIfam" id="TIGR03002">
    <property type="entry name" value="outer_YhbN_LptA"/>
    <property type="match status" value="1"/>
</dbReference>
<comment type="caution">
    <text evidence="7">The sequence shown here is derived from an EMBL/GenBank/DDBJ whole genome shotgun (WGS) entry which is preliminary data.</text>
</comment>
<reference evidence="8" key="1">
    <citation type="journal article" date="2019" name="Int. J. Syst. Evol. Microbiol.">
        <title>The Global Catalogue of Microorganisms (GCM) 10K type strain sequencing project: providing services to taxonomists for standard genome sequencing and annotation.</title>
        <authorList>
            <consortium name="The Broad Institute Genomics Platform"/>
            <consortium name="The Broad Institute Genome Sequencing Center for Infectious Disease"/>
            <person name="Wu L."/>
            <person name="Ma J."/>
        </authorList>
    </citation>
    <scope>NUCLEOTIDE SEQUENCE [LARGE SCALE GENOMIC DNA]</scope>
    <source>
        <strain evidence="8">CCUG 43111</strain>
    </source>
</reference>
<dbReference type="InterPro" id="IPR052037">
    <property type="entry name" value="LPS_export_LptA"/>
</dbReference>
<dbReference type="RefSeq" id="WP_379761646.1">
    <property type="nucleotide sequence ID" value="NZ_JBHSMR010000015.1"/>
</dbReference>
<comment type="similarity">
    <text evidence="4">Belongs to the LptA family.</text>
</comment>
<dbReference type="HAMAP" id="MF_01914">
    <property type="entry name" value="LPS_assembly_LptA"/>
    <property type="match status" value="1"/>
</dbReference>
<dbReference type="PANTHER" id="PTHR36504:SF1">
    <property type="entry name" value="LIPOPOLYSACCHARIDE EXPORT SYSTEM PROTEIN LPTA"/>
    <property type="match status" value="1"/>
</dbReference>
<dbReference type="PANTHER" id="PTHR36504">
    <property type="entry name" value="LIPOPOLYSACCHARIDE EXPORT SYSTEM PROTEIN LPTA"/>
    <property type="match status" value="1"/>
</dbReference>
<keyword evidence="2 4" id="KW-0732">Signal</keyword>
<evidence type="ECO:0000256" key="5">
    <source>
        <dbReference type="SAM" id="MobiDB-lite"/>
    </source>
</evidence>
<protein>
    <recommendedName>
        <fullName evidence="4">Lipopolysaccharide export system protein LptA</fullName>
    </recommendedName>
</protein>
<feature type="chain" id="PRO_5044923588" description="Lipopolysaccharide export system protein LptA" evidence="4">
    <location>
        <begin position="23"/>
        <end position="206"/>
    </location>
</feature>
<sequence length="206" mass="21895" precursor="true">MKKIAVAAFVSLLSLSLSPAHAERADSLKQAVINFDSLDVDEVTQTRILTGNVVLTRGTLVMKSDRALVKETPEGYMNVTLTSGPGRVATFRQKRDGGPDLWMEGQAERIEYDERVEVVKLFSKAVVKELENSRLTNQIDGAYISYDSRREVATVRNDASGESKVGGGRGTLIIAPRRTATGAPAAAPAAAVPATPAATPAAAGKK</sequence>
<accession>A0ABW0MTX2</accession>
<dbReference type="InterPro" id="IPR005653">
    <property type="entry name" value="OstA-like_N"/>
</dbReference>
<feature type="region of interest" description="Disordered" evidence="5">
    <location>
        <begin position="179"/>
        <end position="206"/>
    </location>
</feature>
<feature type="domain" description="Organic solvent tolerance-like N-terminal" evidence="6">
    <location>
        <begin position="34"/>
        <end position="151"/>
    </location>
</feature>
<keyword evidence="3 4" id="KW-0574">Periplasm</keyword>
<dbReference type="EMBL" id="JBHSMR010000015">
    <property type="protein sequence ID" value="MFC5481329.1"/>
    <property type="molecule type" value="Genomic_DNA"/>
</dbReference>
<gene>
    <name evidence="4 7" type="primary">lptA</name>
    <name evidence="7" type="ORF">ACFPQ5_24300</name>
</gene>
<dbReference type="Gene3D" id="2.60.450.10">
    <property type="entry name" value="Lipopolysaccharide (LPS) transport protein A like domain"/>
    <property type="match status" value="1"/>
</dbReference>
<dbReference type="Proteomes" id="UP001596101">
    <property type="component" value="Unassembled WGS sequence"/>
</dbReference>
<evidence type="ECO:0000313" key="7">
    <source>
        <dbReference type="EMBL" id="MFC5481329.1"/>
    </source>
</evidence>